<gene>
    <name evidence="1" type="ORF">L3X37_12210</name>
</gene>
<protein>
    <submittedName>
        <fullName evidence="1">Uncharacterized protein</fullName>
    </submittedName>
</protein>
<reference evidence="1" key="1">
    <citation type="submission" date="2022-01" db="EMBL/GenBank/DDBJ databases">
        <title>Draft genome sequence of Sabulilitoribacter arenilitoris KCTC 52401.</title>
        <authorList>
            <person name="Oh J.-S."/>
        </authorList>
    </citation>
    <scope>NUCLEOTIDE SEQUENCE</scope>
    <source>
        <strain evidence="1">HMF6543</strain>
    </source>
</reference>
<evidence type="ECO:0000313" key="1">
    <source>
        <dbReference type="EMBL" id="MCF7569122.1"/>
    </source>
</evidence>
<dbReference type="EMBL" id="JAKKDU010000014">
    <property type="protein sequence ID" value="MCF7569122.1"/>
    <property type="molecule type" value="Genomic_DNA"/>
</dbReference>
<evidence type="ECO:0000313" key="2">
    <source>
        <dbReference type="Proteomes" id="UP001199795"/>
    </source>
</evidence>
<proteinExistence type="predicted"/>
<name>A0AAE3JMA6_9FLAO</name>
<comment type="caution">
    <text evidence="1">The sequence shown here is derived from an EMBL/GenBank/DDBJ whole genome shotgun (WGS) entry which is preliminary data.</text>
</comment>
<sequence>MYVNGSVVVPVIVPEQLSVVVGAVAVAEHSPVTSASVGVSGSVTSHLQADADVADVVDY</sequence>
<organism evidence="1 2">
    <name type="scientific">Wocania arenilitoris</name>
    <dbReference type="NCBI Taxonomy" id="2044858"/>
    <lineage>
        <taxon>Bacteria</taxon>
        <taxon>Pseudomonadati</taxon>
        <taxon>Bacteroidota</taxon>
        <taxon>Flavobacteriia</taxon>
        <taxon>Flavobacteriales</taxon>
        <taxon>Flavobacteriaceae</taxon>
        <taxon>Wocania</taxon>
    </lineage>
</organism>
<dbReference type="AlphaFoldDB" id="A0AAE3JMA6"/>
<keyword evidence="2" id="KW-1185">Reference proteome</keyword>
<dbReference type="RefSeq" id="WP_237240456.1">
    <property type="nucleotide sequence ID" value="NZ_JAKKDU010000014.1"/>
</dbReference>
<accession>A0AAE3JMA6</accession>
<dbReference type="Proteomes" id="UP001199795">
    <property type="component" value="Unassembled WGS sequence"/>
</dbReference>